<dbReference type="Proteomes" id="UP000001811">
    <property type="component" value="Chromosome 8"/>
</dbReference>
<dbReference type="InterPro" id="IPR016186">
    <property type="entry name" value="C-type_lectin-like/link_sf"/>
</dbReference>
<reference evidence="8" key="2">
    <citation type="submission" date="2025-08" db="UniProtKB">
        <authorList>
            <consortium name="Ensembl"/>
        </authorList>
    </citation>
    <scope>IDENTIFICATION</scope>
    <source>
        <strain evidence="8">Thorbecke</strain>
    </source>
</reference>
<dbReference type="AlphaFoldDB" id="U3KNE7"/>
<reference evidence="8 9" key="1">
    <citation type="journal article" date="2011" name="Nature">
        <title>A high-resolution map of human evolutionary constraint using 29 mammals.</title>
        <authorList>
            <person name="Lindblad-Toh K."/>
            <person name="Garber M."/>
            <person name="Zuk O."/>
            <person name="Lin M.F."/>
            <person name="Parker B.J."/>
            <person name="Washietl S."/>
            <person name="Kheradpour P."/>
            <person name="Ernst J."/>
            <person name="Jordan G."/>
            <person name="Mauceli E."/>
            <person name="Ward L.D."/>
            <person name="Lowe C.B."/>
            <person name="Holloway A.K."/>
            <person name="Clamp M."/>
            <person name="Gnerre S."/>
            <person name="Alfoldi J."/>
            <person name="Beal K."/>
            <person name="Chang J."/>
            <person name="Clawson H."/>
            <person name="Cuff J."/>
            <person name="Di Palma F."/>
            <person name="Fitzgerald S."/>
            <person name="Flicek P."/>
            <person name="Guttman M."/>
            <person name="Hubisz M.J."/>
            <person name="Jaffe D.B."/>
            <person name="Jungreis I."/>
            <person name="Kent W.J."/>
            <person name="Kostka D."/>
            <person name="Lara M."/>
            <person name="Martins A.L."/>
            <person name="Massingham T."/>
            <person name="Moltke I."/>
            <person name="Raney B.J."/>
            <person name="Rasmussen M.D."/>
            <person name="Robinson J."/>
            <person name="Stark A."/>
            <person name="Vilella A.J."/>
            <person name="Wen J."/>
            <person name="Xie X."/>
            <person name="Zody M.C."/>
            <person name="Baldwin J."/>
            <person name="Bloom T."/>
            <person name="Chin C.W."/>
            <person name="Heiman D."/>
            <person name="Nicol R."/>
            <person name="Nusbaum C."/>
            <person name="Young S."/>
            <person name="Wilkinson J."/>
            <person name="Worley K.C."/>
            <person name="Kovar C.L."/>
            <person name="Muzny D.M."/>
            <person name="Gibbs R.A."/>
            <person name="Cree A."/>
            <person name="Dihn H.H."/>
            <person name="Fowler G."/>
            <person name="Jhangiani S."/>
            <person name="Joshi V."/>
            <person name="Lee S."/>
            <person name="Lewis L.R."/>
            <person name="Nazareth L.V."/>
            <person name="Okwuonu G."/>
            <person name="Santibanez J."/>
            <person name="Warren W.C."/>
            <person name="Mardis E.R."/>
            <person name="Weinstock G.M."/>
            <person name="Wilson R.K."/>
            <person name="Delehaunty K."/>
            <person name="Dooling D."/>
            <person name="Fronik C."/>
            <person name="Fulton L."/>
            <person name="Fulton B."/>
            <person name="Graves T."/>
            <person name="Minx P."/>
            <person name="Sodergren E."/>
            <person name="Birney E."/>
            <person name="Margulies E.H."/>
            <person name="Herrero J."/>
            <person name="Green E.D."/>
            <person name="Haussler D."/>
            <person name="Siepel A."/>
            <person name="Goldman N."/>
            <person name="Pollard K.S."/>
            <person name="Pedersen J.S."/>
            <person name="Lander E.S."/>
            <person name="Kellis M."/>
        </authorList>
    </citation>
    <scope>NUCLEOTIDE SEQUENCE [LARGE SCALE GENOMIC DNA]</scope>
    <source>
        <strain evidence="8 9">Thorbecke inbred</strain>
    </source>
</reference>
<dbReference type="InterPro" id="IPR042808">
    <property type="entry name" value="CLEC7A"/>
</dbReference>
<dbReference type="SMART" id="SM00034">
    <property type="entry name" value="CLECT"/>
    <property type="match status" value="1"/>
</dbReference>
<dbReference type="Ensembl" id="ENSOCUT00000033709.2">
    <property type="protein sequence ID" value="ENSOCUP00000026756.1"/>
    <property type="gene ID" value="ENSOCUG00000029458.2"/>
</dbReference>
<dbReference type="SUPFAM" id="SSF56436">
    <property type="entry name" value="C-type lectin-like"/>
    <property type="match status" value="1"/>
</dbReference>
<keyword evidence="9" id="KW-1185">Reference proteome</keyword>
<comment type="subcellular location">
    <subcellularLocation>
        <location evidence="1">Membrane</location>
        <topology evidence="1">Single-pass membrane protein</topology>
    </subcellularLocation>
</comment>
<dbReference type="EMBL" id="AAGW02051479">
    <property type="status" value="NOT_ANNOTATED_CDS"/>
    <property type="molecule type" value="Genomic_DNA"/>
</dbReference>
<dbReference type="OrthoDB" id="6337382at2759"/>
<dbReference type="InterPro" id="IPR001304">
    <property type="entry name" value="C-type_lectin-like"/>
</dbReference>
<evidence type="ECO:0000256" key="2">
    <source>
        <dbReference type="ARBA" id="ARBA00022692"/>
    </source>
</evidence>
<organism evidence="8 9">
    <name type="scientific">Oryctolagus cuniculus</name>
    <name type="common">Rabbit</name>
    <dbReference type="NCBI Taxonomy" id="9986"/>
    <lineage>
        <taxon>Eukaryota</taxon>
        <taxon>Metazoa</taxon>
        <taxon>Chordata</taxon>
        <taxon>Craniata</taxon>
        <taxon>Vertebrata</taxon>
        <taxon>Euteleostomi</taxon>
        <taxon>Mammalia</taxon>
        <taxon>Eutheria</taxon>
        <taxon>Euarchontoglires</taxon>
        <taxon>Glires</taxon>
        <taxon>Lagomorpha</taxon>
        <taxon>Leporidae</taxon>
        <taxon>Oryctolagus</taxon>
    </lineage>
</organism>
<dbReference type="GO" id="GO:0071226">
    <property type="term" value="P:cellular response to molecule of fungal origin"/>
    <property type="evidence" value="ECO:0007669"/>
    <property type="project" value="InterPro"/>
</dbReference>
<keyword evidence="6" id="KW-1133">Transmembrane helix</keyword>
<proteinExistence type="predicted"/>
<keyword evidence="3" id="KW-0430">Lectin</keyword>
<evidence type="ECO:0000259" key="7">
    <source>
        <dbReference type="PROSITE" id="PS50041"/>
    </source>
</evidence>
<gene>
    <name evidence="8" type="primary">LOC103349040</name>
</gene>
<name>U3KNE7_RABIT</name>
<dbReference type="GeneTree" id="ENSGT00940000161796"/>
<dbReference type="GO" id="GO:0016020">
    <property type="term" value="C:membrane"/>
    <property type="evidence" value="ECO:0007669"/>
    <property type="project" value="UniProtKB-SubCell"/>
</dbReference>
<dbReference type="PANTHER" id="PTHR47218:SF2">
    <property type="entry name" value="C-TYPE LECTIN DOMAIN-CONTAINING PROTEIN"/>
    <property type="match status" value="1"/>
</dbReference>
<sequence>MREEGVIYSNVRPQQRRRRPETRQSKDLSSPSPWKIVAVILWIICLILLLSVGVLAAKLNQNLFQAEEYLKNISSNKEENETVWECPICPVNWHQYGENCYHVSRKELRWKECSQHCIDSGSSFLRLDIEEEMNFVKNLSKMECGLEQENFWISLYYNNKKLIWVWLDGTALTLDKLQLPENENVSNKCMLIKYGQIIAEDCQNTGYCICKKTPYSNVFKYSY</sequence>
<dbReference type="InterPro" id="IPR016187">
    <property type="entry name" value="CTDL_fold"/>
</dbReference>
<dbReference type="Gene3D" id="3.10.100.10">
    <property type="entry name" value="Mannose-Binding Protein A, subunit A"/>
    <property type="match status" value="1"/>
</dbReference>
<evidence type="ECO:0000256" key="3">
    <source>
        <dbReference type="ARBA" id="ARBA00022734"/>
    </source>
</evidence>
<dbReference type="InParanoid" id="U3KNE7"/>
<dbReference type="GeneID" id="103349040"/>
<evidence type="ECO:0000256" key="1">
    <source>
        <dbReference type="ARBA" id="ARBA00004167"/>
    </source>
</evidence>
<evidence type="ECO:0000313" key="8">
    <source>
        <dbReference type="Ensembl" id="ENSOCUP00000026756.1"/>
    </source>
</evidence>
<evidence type="ECO:0000256" key="4">
    <source>
        <dbReference type="ARBA" id="ARBA00023136"/>
    </source>
</evidence>
<dbReference type="KEGG" id="ocu:103349040"/>
<keyword evidence="4 6" id="KW-0472">Membrane</keyword>
<dbReference type="STRING" id="9986.ENSOCUP00000026756"/>
<dbReference type="CDD" id="cd03593">
    <property type="entry name" value="CLECT_NK_receptors_like"/>
    <property type="match status" value="1"/>
</dbReference>
<feature type="region of interest" description="Disordered" evidence="5">
    <location>
        <begin position="1"/>
        <end position="29"/>
    </location>
</feature>
<dbReference type="PANTHER" id="PTHR47218">
    <property type="entry name" value="C-TYPE LECTIN DOMAIN FAMILY 7 MEMBER A"/>
    <property type="match status" value="1"/>
</dbReference>
<dbReference type="InterPro" id="IPR033992">
    <property type="entry name" value="NKR-like_CTLD"/>
</dbReference>
<feature type="domain" description="C-type lectin" evidence="7">
    <location>
        <begin position="96"/>
        <end position="211"/>
    </location>
</feature>
<evidence type="ECO:0000313" key="9">
    <source>
        <dbReference type="Proteomes" id="UP000001811"/>
    </source>
</evidence>
<dbReference type="Pfam" id="PF00059">
    <property type="entry name" value="Lectin_C"/>
    <property type="match status" value="1"/>
</dbReference>
<dbReference type="OMA" id="DMSQQFQ"/>
<evidence type="ECO:0000256" key="6">
    <source>
        <dbReference type="SAM" id="Phobius"/>
    </source>
</evidence>
<accession>U3KNE7</accession>
<dbReference type="PaxDb" id="9986-ENSOCUP00000026756"/>
<dbReference type="Bgee" id="ENSOCUG00000029458">
    <property type="expression patterns" value="Expressed in blood and 1 other cell type or tissue"/>
</dbReference>
<dbReference type="SMR" id="U3KNE7"/>
<keyword evidence="2 6" id="KW-0812">Transmembrane</keyword>
<dbReference type="eggNOG" id="KOG4297">
    <property type="taxonomic scope" value="Eukaryota"/>
</dbReference>
<evidence type="ECO:0000256" key="5">
    <source>
        <dbReference type="SAM" id="MobiDB-lite"/>
    </source>
</evidence>
<feature type="transmembrane region" description="Helical" evidence="6">
    <location>
        <begin position="36"/>
        <end position="57"/>
    </location>
</feature>
<dbReference type="GO" id="GO:0001872">
    <property type="term" value="F:(1-&gt;3)-beta-D-glucan binding"/>
    <property type="evidence" value="ECO:0007669"/>
    <property type="project" value="InterPro"/>
</dbReference>
<reference evidence="8" key="3">
    <citation type="submission" date="2025-09" db="UniProtKB">
        <authorList>
            <consortium name="Ensembl"/>
        </authorList>
    </citation>
    <scope>IDENTIFICATION</scope>
    <source>
        <strain evidence="8">Thorbecke</strain>
    </source>
</reference>
<dbReference type="HOGENOM" id="CLU_049894_9_3_1"/>
<dbReference type="PROSITE" id="PS50041">
    <property type="entry name" value="C_TYPE_LECTIN_2"/>
    <property type="match status" value="1"/>
</dbReference>
<dbReference type="EMBL" id="AAGW02051478">
    <property type="status" value="NOT_ANNOTATED_CDS"/>
    <property type="molecule type" value="Genomic_DNA"/>
</dbReference>
<protein>
    <recommendedName>
        <fullName evidence="7">C-type lectin domain-containing protein</fullName>
    </recommendedName>
</protein>